<name>A0A193G8R1_9BORD</name>
<feature type="compositionally biased region" description="Basic and acidic residues" evidence="1">
    <location>
        <begin position="480"/>
        <end position="491"/>
    </location>
</feature>
<keyword evidence="3" id="KW-1185">Reference proteome</keyword>
<dbReference type="KEGG" id="bfz:BAU07_03890"/>
<feature type="region of interest" description="Disordered" evidence="1">
    <location>
        <begin position="460"/>
        <end position="491"/>
    </location>
</feature>
<protein>
    <submittedName>
        <fullName evidence="2">3-deoxy-D-arabino-heptulosonate 7-phosphate synthase</fullName>
    </submittedName>
</protein>
<dbReference type="AlphaFoldDB" id="A0A193G8R1"/>
<dbReference type="STRING" id="463014.BAU07_03890"/>
<gene>
    <name evidence="2" type="ORF">BAU07_03890</name>
</gene>
<dbReference type="RefSeq" id="WP_066654313.1">
    <property type="nucleotide sequence ID" value="NZ_CBCSCL010000010.1"/>
</dbReference>
<proteinExistence type="predicted"/>
<organism evidence="2 3">
    <name type="scientific">Bordetella flabilis</name>
    <dbReference type="NCBI Taxonomy" id="463014"/>
    <lineage>
        <taxon>Bacteria</taxon>
        <taxon>Pseudomonadati</taxon>
        <taxon>Pseudomonadota</taxon>
        <taxon>Betaproteobacteria</taxon>
        <taxon>Burkholderiales</taxon>
        <taxon>Alcaligenaceae</taxon>
        <taxon>Bordetella</taxon>
    </lineage>
</organism>
<evidence type="ECO:0000313" key="3">
    <source>
        <dbReference type="Proteomes" id="UP000091926"/>
    </source>
</evidence>
<evidence type="ECO:0000256" key="1">
    <source>
        <dbReference type="SAM" id="MobiDB-lite"/>
    </source>
</evidence>
<reference evidence="2 3" key="1">
    <citation type="submission" date="2016-06" db="EMBL/GenBank/DDBJ databases">
        <title>Complete genome sequences of Bordetella bronchialis and Bordetella flabilis.</title>
        <authorList>
            <person name="LiPuma J.J."/>
            <person name="Spilker T."/>
        </authorList>
    </citation>
    <scope>NUCLEOTIDE SEQUENCE [LARGE SCALE GENOMIC DNA]</scope>
    <source>
        <strain evidence="2 3">AU10664</strain>
    </source>
</reference>
<evidence type="ECO:0000313" key="2">
    <source>
        <dbReference type="EMBL" id="ANN76372.1"/>
    </source>
</evidence>
<dbReference type="Proteomes" id="UP000091926">
    <property type="component" value="Chromosome"/>
</dbReference>
<accession>A0A193G8R1</accession>
<sequence length="491" mass="53290">MSSHPLVDDILRRVARRYRLAPLPRECADLQTGNAATALALAIDQARRTTERGEVPATALKRDFTEALARLIHEALREESGDQAFKAMALRHRVPTVREYASLSAHAGQDRRTVRAAINAMAHPAKQQRTAPGPRRDILAQLHAAGARDAWSSVHEAAQRFLRVPGMADESPLGPAVNRLLGSPALERLRRLQALASDDAVHQYLSLWERHGPRSGSRAAAAQGMASQRRGVAVEAAATRALEALARRLDEVDGRQASYRVVTSMRVPPSIPADPDRAKTEWDVVLLRRPTARDAATGWDVCLLVEAKASVDAATTDLPRLLRGLRLLAQADETAVYPFETRQGVINLNGASLAALPMDPAGLAGTILYCCDAPAETPPRLLGAASRMQLLSADASLEFAAALARKQPAGAANLEPVWHRLLQSPRWRAVLDQYPRLYRVRELMVHTDDLLAAVGGTAQAADGPADHARQDGGRQLADLSPRRNDDAMDQP</sequence>
<dbReference type="EMBL" id="CP016172">
    <property type="protein sequence ID" value="ANN76372.1"/>
    <property type="molecule type" value="Genomic_DNA"/>
</dbReference>